<dbReference type="Gene3D" id="2.60.120.1440">
    <property type="match status" value="1"/>
</dbReference>
<keyword evidence="5" id="KW-1185">Reference proteome</keyword>
<dbReference type="RefSeq" id="WP_076931477.1">
    <property type="nucleotide sequence ID" value="NZ_LT605205.1"/>
</dbReference>
<reference evidence="4 5" key="1">
    <citation type="submission" date="2016-08" db="EMBL/GenBank/DDBJ databases">
        <authorList>
            <person name="Seilhamer J.J."/>
        </authorList>
    </citation>
    <scope>NUCLEOTIDE SEQUENCE [LARGE SCALE GENOMIC DNA]</scope>
    <source>
        <strain evidence="4">M3/6</strain>
    </source>
</reference>
<dbReference type="AlphaFoldDB" id="A0A1R3SZU2"/>
<dbReference type="PANTHER" id="PTHR30273:SF2">
    <property type="entry name" value="PROTEIN FECR"/>
    <property type="match status" value="1"/>
</dbReference>
<feature type="transmembrane region" description="Helical" evidence="1">
    <location>
        <begin position="89"/>
        <end position="110"/>
    </location>
</feature>
<dbReference type="Proteomes" id="UP000187464">
    <property type="component" value="Chromosome I"/>
</dbReference>
<keyword evidence="1" id="KW-0812">Transmembrane</keyword>
<evidence type="ECO:0000313" key="4">
    <source>
        <dbReference type="EMBL" id="SCD21696.1"/>
    </source>
</evidence>
<organism evidence="4 5">
    <name type="scientific">Proteiniphilum saccharofermentans</name>
    <dbReference type="NCBI Taxonomy" id="1642647"/>
    <lineage>
        <taxon>Bacteria</taxon>
        <taxon>Pseudomonadati</taxon>
        <taxon>Bacteroidota</taxon>
        <taxon>Bacteroidia</taxon>
        <taxon>Bacteroidales</taxon>
        <taxon>Dysgonomonadaceae</taxon>
        <taxon>Proteiniphilum</taxon>
    </lineage>
</organism>
<keyword evidence="1" id="KW-1133">Transmembrane helix</keyword>
<evidence type="ECO:0000259" key="3">
    <source>
        <dbReference type="Pfam" id="PF16344"/>
    </source>
</evidence>
<dbReference type="Pfam" id="PF04773">
    <property type="entry name" value="FecR"/>
    <property type="match status" value="1"/>
</dbReference>
<feature type="domain" description="Protein FecR C-terminal" evidence="3">
    <location>
        <begin position="267"/>
        <end position="334"/>
    </location>
</feature>
<evidence type="ECO:0000256" key="1">
    <source>
        <dbReference type="SAM" id="Phobius"/>
    </source>
</evidence>
<accession>A0A1R3SZU2</accession>
<feature type="domain" description="FecR protein" evidence="2">
    <location>
        <begin position="130"/>
        <end position="216"/>
    </location>
</feature>
<gene>
    <name evidence="4" type="ORF">PSM36_2902</name>
</gene>
<dbReference type="KEGG" id="psac:PSM36_2902"/>
<dbReference type="GO" id="GO:0016989">
    <property type="term" value="F:sigma factor antagonist activity"/>
    <property type="evidence" value="ECO:0007669"/>
    <property type="project" value="TreeGrafter"/>
</dbReference>
<evidence type="ECO:0000313" key="5">
    <source>
        <dbReference type="Proteomes" id="UP000187464"/>
    </source>
</evidence>
<dbReference type="InterPro" id="IPR012373">
    <property type="entry name" value="Ferrdict_sens_TM"/>
</dbReference>
<keyword evidence="1" id="KW-0472">Membrane</keyword>
<name>A0A1R3SZU2_9BACT</name>
<dbReference type="PIRSF" id="PIRSF018266">
    <property type="entry name" value="FecR"/>
    <property type="match status" value="1"/>
</dbReference>
<evidence type="ECO:0000259" key="2">
    <source>
        <dbReference type="Pfam" id="PF04773"/>
    </source>
</evidence>
<proteinExistence type="predicted"/>
<sequence>MLPITEEIIVRSIQKIATPEEMVILNKWLKEEEGHIAYYCQLEEIWNSGKSLSEEAVHSGWQILAGEIDARSQRCQPLIAPLKKRKIGWFRYSAAVFIGVLIASAVWMTLSDTLKEPQQHILVQNVVYNKAGVQSIVLPDHSEVWMNEDTRLTYPEKFTEEKRSVSLEGKAYFDIRKDPERPFTVRIGNVEIEVTGTEFFVESGLEEPSYITLISGGINLNYKDKEGKNLSTPLVPGEQARINRLNGSVEIENIDTSYYIAWKDGTYRFTDEPLGRIVPLLAKHFDLDIHIAPSLKNKRFTGRVIPGENIEDVLNSIGKSYPIKYRISEGNIYIDE</sequence>
<dbReference type="PANTHER" id="PTHR30273">
    <property type="entry name" value="PERIPLASMIC SIGNAL SENSOR AND SIGMA FACTOR ACTIVATOR FECR-RELATED"/>
    <property type="match status" value="1"/>
</dbReference>
<dbReference type="EMBL" id="LT605205">
    <property type="protein sequence ID" value="SCD21696.1"/>
    <property type="molecule type" value="Genomic_DNA"/>
</dbReference>
<dbReference type="InterPro" id="IPR006860">
    <property type="entry name" value="FecR"/>
</dbReference>
<dbReference type="Gene3D" id="3.55.50.30">
    <property type="match status" value="1"/>
</dbReference>
<protein>
    <submittedName>
        <fullName evidence="4">FecR protein</fullName>
    </submittedName>
</protein>
<dbReference type="Pfam" id="PF16344">
    <property type="entry name" value="FecR_C"/>
    <property type="match status" value="1"/>
</dbReference>
<dbReference type="STRING" id="1642647.PSM36_2902"/>
<dbReference type="InterPro" id="IPR032508">
    <property type="entry name" value="FecR_C"/>
</dbReference>